<reference evidence="2 3" key="1">
    <citation type="journal article" date="2014" name="Agronomy (Basel)">
        <title>A Draft Genome Sequence for Ensete ventricosum, the Drought-Tolerant Tree Against Hunger.</title>
        <authorList>
            <person name="Harrison J."/>
            <person name="Moore K.A."/>
            <person name="Paszkiewicz K."/>
            <person name="Jones T."/>
            <person name="Grant M."/>
            <person name="Ambacheew D."/>
            <person name="Muzemil S."/>
            <person name="Studholme D.J."/>
        </authorList>
    </citation>
    <scope>NUCLEOTIDE SEQUENCE [LARGE SCALE GENOMIC DNA]</scope>
</reference>
<evidence type="ECO:0000313" key="3">
    <source>
        <dbReference type="Proteomes" id="UP000287651"/>
    </source>
</evidence>
<proteinExistence type="predicted"/>
<protein>
    <submittedName>
        <fullName evidence="2">Uncharacterized protein</fullName>
    </submittedName>
</protein>
<organism evidence="2 3">
    <name type="scientific">Ensete ventricosum</name>
    <name type="common">Abyssinian banana</name>
    <name type="synonym">Musa ensete</name>
    <dbReference type="NCBI Taxonomy" id="4639"/>
    <lineage>
        <taxon>Eukaryota</taxon>
        <taxon>Viridiplantae</taxon>
        <taxon>Streptophyta</taxon>
        <taxon>Embryophyta</taxon>
        <taxon>Tracheophyta</taxon>
        <taxon>Spermatophyta</taxon>
        <taxon>Magnoliopsida</taxon>
        <taxon>Liliopsida</taxon>
        <taxon>Zingiberales</taxon>
        <taxon>Musaceae</taxon>
        <taxon>Ensete</taxon>
    </lineage>
</organism>
<dbReference type="Proteomes" id="UP000287651">
    <property type="component" value="Unassembled WGS sequence"/>
</dbReference>
<feature type="region of interest" description="Disordered" evidence="1">
    <location>
        <begin position="61"/>
        <end position="84"/>
    </location>
</feature>
<sequence>MMVVPSEWGAPRSRSIAARKKSFWIEIEARRGEKAIYEEMKPLPQANRRARNHVLITWVRSPGPLPRRPASPSLSDQQVSLYPQ</sequence>
<evidence type="ECO:0000313" key="2">
    <source>
        <dbReference type="EMBL" id="RRT51233.1"/>
    </source>
</evidence>
<dbReference type="AlphaFoldDB" id="A0A426YHN6"/>
<comment type="caution">
    <text evidence="2">The sequence shown here is derived from an EMBL/GenBank/DDBJ whole genome shotgun (WGS) entry which is preliminary data.</text>
</comment>
<dbReference type="EMBL" id="AMZH03012336">
    <property type="protein sequence ID" value="RRT51233.1"/>
    <property type="molecule type" value="Genomic_DNA"/>
</dbReference>
<gene>
    <name evidence="2" type="ORF">B296_00028814</name>
</gene>
<evidence type="ECO:0000256" key="1">
    <source>
        <dbReference type="SAM" id="MobiDB-lite"/>
    </source>
</evidence>
<accession>A0A426YHN6</accession>
<name>A0A426YHN6_ENSVE</name>